<evidence type="ECO:0000313" key="1">
    <source>
        <dbReference type="EMBL" id="MCI30620.1"/>
    </source>
</evidence>
<accession>A0A392R486</accession>
<proteinExistence type="predicted"/>
<comment type="caution">
    <text evidence="1">The sequence shown here is derived from an EMBL/GenBank/DDBJ whole genome shotgun (WGS) entry which is preliminary data.</text>
</comment>
<feature type="non-terminal residue" evidence="1">
    <location>
        <position position="1"/>
    </location>
</feature>
<reference evidence="1 2" key="1">
    <citation type="journal article" date="2018" name="Front. Plant Sci.">
        <title>Red Clover (Trifolium pratense) and Zigzag Clover (T. medium) - A Picture of Genomic Similarities and Differences.</title>
        <authorList>
            <person name="Dluhosova J."/>
            <person name="Istvanek J."/>
            <person name="Nedelnik J."/>
            <person name="Repkova J."/>
        </authorList>
    </citation>
    <scope>NUCLEOTIDE SEQUENCE [LARGE SCALE GENOMIC DNA]</scope>
    <source>
        <strain evidence="2">cv. 10/8</strain>
        <tissue evidence="1">Leaf</tissue>
    </source>
</reference>
<keyword evidence="2" id="KW-1185">Reference proteome</keyword>
<organism evidence="1 2">
    <name type="scientific">Trifolium medium</name>
    <dbReference type="NCBI Taxonomy" id="97028"/>
    <lineage>
        <taxon>Eukaryota</taxon>
        <taxon>Viridiplantae</taxon>
        <taxon>Streptophyta</taxon>
        <taxon>Embryophyta</taxon>
        <taxon>Tracheophyta</taxon>
        <taxon>Spermatophyta</taxon>
        <taxon>Magnoliopsida</taxon>
        <taxon>eudicotyledons</taxon>
        <taxon>Gunneridae</taxon>
        <taxon>Pentapetalae</taxon>
        <taxon>rosids</taxon>
        <taxon>fabids</taxon>
        <taxon>Fabales</taxon>
        <taxon>Fabaceae</taxon>
        <taxon>Papilionoideae</taxon>
        <taxon>50 kb inversion clade</taxon>
        <taxon>NPAAA clade</taxon>
        <taxon>Hologalegina</taxon>
        <taxon>IRL clade</taxon>
        <taxon>Trifolieae</taxon>
        <taxon>Trifolium</taxon>
    </lineage>
</organism>
<name>A0A392R486_9FABA</name>
<protein>
    <submittedName>
        <fullName evidence="1">Uncharacterized protein</fullName>
    </submittedName>
</protein>
<dbReference type="AlphaFoldDB" id="A0A392R486"/>
<sequence length="81" mass="9196">FTATLYSNIAAYVLQQPTLQEFDQMPKDETLYQHKNLGSSSLEVEETDVGGLTASIEEVVRRRNRKNSNPAYVVIIFLSLF</sequence>
<dbReference type="EMBL" id="LXQA010181015">
    <property type="protein sequence ID" value="MCI30620.1"/>
    <property type="molecule type" value="Genomic_DNA"/>
</dbReference>
<evidence type="ECO:0000313" key="2">
    <source>
        <dbReference type="Proteomes" id="UP000265520"/>
    </source>
</evidence>
<dbReference type="Proteomes" id="UP000265520">
    <property type="component" value="Unassembled WGS sequence"/>
</dbReference>